<protein>
    <recommendedName>
        <fullName evidence="3">Lipoprotein</fullName>
    </recommendedName>
</protein>
<dbReference type="RefSeq" id="WP_078922416.1">
    <property type="nucleotide sequence ID" value="NZ_FUYB01000008.1"/>
</dbReference>
<keyword evidence="2" id="KW-1185">Reference proteome</keyword>
<proteinExistence type="predicted"/>
<evidence type="ECO:0000313" key="1">
    <source>
        <dbReference type="EMBL" id="SKA79164.1"/>
    </source>
</evidence>
<gene>
    <name evidence="1" type="ORF">SAMN02745130_01946</name>
</gene>
<dbReference type="PROSITE" id="PS51257">
    <property type="entry name" value="PROKAR_LIPOPROTEIN"/>
    <property type="match status" value="1"/>
</dbReference>
<dbReference type="Proteomes" id="UP000190460">
    <property type="component" value="Unassembled WGS sequence"/>
</dbReference>
<dbReference type="OrthoDB" id="5624973at2"/>
<evidence type="ECO:0000313" key="2">
    <source>
        <dbReference type="Proteomes" id="UP000190460"/>
    </source>
</evidence>
<sequence length="173" mass="19520">MKYLQFVGGFTILGLILTACERLPMEKELTLHYFTSSESTYTDIKLEHGQLTYTYFEDTDQRCAQWFKSSPCWTAADLKTVTAPLDAETEAELRQLVSAQPLMDQAPATLTAAAQQPAERAYHEKLTISLGNHEQQLSYRSRPDAPPKPESFQHIEQLLQNAAEKLKPAVNSK</sequence>
<dbReference type="STRING" id="92487.SAMN02745130_01946"/>
<dbReference type="AlphaFoldDB" id="A0A1T4WP83"/>
<dbReference type="EMBL" id="FUYB01000008">
    <property type="protein sequence ID" value="SKA79164.1"/>
    <property type="molecule type" value="Genomic_DNA"/>
</dbReference>
<name>A0A1T4WP83_9GAMM</name>
<evidence type="ECO:0008006" key="3">
    <source>
        <dbReference type="Google" id="ProtNLM"/>
    </source>
</evidence>
<organism evidence="1 2">
    <name type="scientific">Thiothrix eikelboomii</name>
    <dbReference type="NCBI Taxonomy" id="92487"/>
    <lineage>
        <taxon>Bacteria</taxon>
        <taxon>Pseudomonadati</taxon>
        <taxon>Pseudomonadota</taxon>
        <taxon>Gammaproteobacteria</taxon>
        <taxon>Thiotrichales</taxon>
        <taxon>Thiotrichaceae</taxon>
        <taxon>Thiothrix</taxon>
    </lineage>
</organism>
<reference evidence="1 2" key="1">
    <citation type="submission" date="2017-02" db="EMBL/GenBank/DDBJ databases">
        <authorList>
            <person name="Peterson S.W."/>
        </authorList>
    </citation>
    <scope>NUCLEOTIDE SEQUENCE [LARGE SCALE GENOMIC DNA]</scope>
    <source>
        <strain evidence="1 2">ATCC 49788</strain>
    </source>
</reference>
<accession>A0A1T4WP83</accession>